<name>A0A9P4PC43_9PLEO</name>
<dbReference type="Proteomes" id="UP000799764">
    <property type="component" value="Unassembled WGS sequence"/>
</dbReference>
<keyword evidence="3" id="KW-1185">Reference proteome</keyword>
<evidence type="ECO:0000313" key="3">
    <source>
        <dbReference type="Proteomes" id="UP000799764"/>
    </source>
</evidence>
<protein>
    <submittedName>
        <fullName evidence="2">Uncharacterized protein</fullName>
    </submittedName>
</protein>
<gene>
    <name evidence="2" type="ORF">P171DRAFT_475794</name>
</gene>
<proteinExistence type="predicted"/>
<accession>A0A9P4PC43</accession>
<sequence length="143" mass="15611">MCSDSGGGRLAAGVAVIICSQKFARGCVRMSSAVVAVLRWCRVSDWSARKGKEAAAANLPSPVLRSPLFESSLPRILCRCSGRRLTSGHTDGRIGQGPARRRNFLEVRTDDEARSVDGSHIGPTAHETCVLPRVRRARRRDRK</sequence>
<dbReference type="AlphaFoldDB" id="A0A9P4PC43"/>
<dbReference type="EMBL" id="MU001507">
    <property type="protein sequence ID" value="KAF2440291.1"/>
    <property type="molecule type" value="Genomic_DNA"/>
</dbReference>
<feature type="region of interest" description="Disordered" evidence="1">
    <location>
        <begin position="85"/>
        <end position="108"/>
    </location>
</feature>
<organism evidence="2 3">
    <name type="scientific">Karstenula rhodostoma CBS 690.94</name>
    <dbReference type="NCBI Taxonomy" id="1392251"/>
    <lineage>
        <taxon>Eukaryota</taxon>
        <taxon>Fungi</taxon>
        <taxon>Dikarya</taxon>
        <taxon>Ascomycota</taxon>
        <taxon>Pezizomycotina</taxon>
        <taxon>Dothideomycetes</taxon>
        <taxon>Pleosporomycetidae</taxon>
        <taxon>Pleosporales</taxon>
        <taxon>Massarineae</taxon>
        <taxon>Didymosphaeriaceae</taxon>
        <taxon>Karstenula</taxon>
    </lineage>
</organism>
<evidence type="ECO:0000256" key="1">
    <source>
        <dbReference type="SAM" id="MobiDB-lite"/>
    </source>
</evidence>
<comment type="caution">
    <text evidence="2">The sequence shown here is derived from an EMBL/GenBank/DDBJ whole genome shotgun (WGS) entry which is preliminary data.</text>
</comment>
<evidence type="ECO:0000313" key="2">
    <source>
        <dbReference type="EMBL" id="KAF2440291.1"/>
    </source>
</evidence>
<reference evidence="2" key="1">
    <citation type="journal article" date="2020" name="Stud. Mycol.">
        <title>101 Dothideomycetes genomes: a test case for predicting lifestyles and emergence of pathogens.</title>
        <authorList>
            <person name="Haridas S."/>
            <person name="Albert R."/>
            <person name="Binder M."/>
            <person name="Bloem J."/>
            <person name="Labutti K."/>
            <person name="Salamov A."/>
            <person name="Andreopoulos B."/>
            <person name="Baker S."/>
            <person name="Barry K."/>
            <person name="Bills G."/>
            <person name="Bluhm B."/>
            <person name="Cannon C."/>
            <person name="Castanera R."/>
            <person name="Culley D."/>
            <person name="Daum C."/>
            <person name="Ezra D."/>
            <person name="Gonzalez J."/>
            <person name="Henrissat B."/>
            <person name="Kuo A."/>
            <person name="Liang C."/>
            <person name="Lipzen A."/>
            <person name="Lutzoni F."/>
            <person name="Magnuson J."/>
            <person name="Mondo S."/>
            <person name="Nolan M."/>
            <person name="Ohm R."/>
            <person name="Pangilinan J."/>
            <person name="Park H.-J."/>
            <person name="Ramirez L."/>
            <person name="Alfaro M."/>
            <person name="Sun H."/>
            <person name="Tritt A."/>
            <person name="Yoshinaga Y."/>
            <person name="Zwiers L.-H."/>
            <person name="Turgeon B."/>
            <person name="Goodwin S."/>
            <person name="Spatafora J."/>
            <person name="Crous P."/>
            <person name="Grigoriev I."/>
        </authorList>
    </citation>
    <scope>NUCLEOTIDE SEQUENCE</scope>
    <source>
        <strain evidence="2">CBS 690.94</strain>
    </source>
</reference>